<evidence type="ECO:0008006" key="3">
    <source>
        <dbReference type="Google" id="ProtNLM"/>
    </source>
</evidence>
<dbReference type="InterPro" id="IPR009713">
    <property type="entry name" value="Uncharacterised_PsiA"/>
</dbReference>
<dbReference type="EMBL" id="WHZZ01000013">
    <property type="protein sequence ID" value="MQL50175.1"/>
    <property type="molecule type" value="Genomic_DNA"/>
</dbReference>
<evidence type="ECO:0000313" key="2">
    <source>
        <dbReference type="Proteomes" id="UP000481739"/>
    </source>
</evidence>
<gene>
    <name evidence="1" type="ORF">GEA64_20405</name>
</gene>
<name>A0A7C9GTS3_9GAMM</name>
<comment type="caution">
    <text evidence="1">The sequence shown here is derived from an EMBL/GenBank/DDBJ whole genome shotgun (WGS) entry which is preliminary data.</text>
</comment>
<evidence type="ECO:0000313" key="1">
    <source>
        <dbReference type="EMBL" id="MQL50175.1"/>
    </source>
</evidence>
<reference evidence="1 2" key="1">
    <citation type="journal article" date="2019" name="Nature">
        <title>A new antibiotic selectively kills Gram-negative pathogens.</title>
        <authorList>
            <person name="Imai Y."/>
            <person name="Meyer K.J."/>
            <person name="Iinishi A."/>
            <person name="Favre-Godal Q."/>
            <person name="Green R."/>
            <person name="Manuse S."/>
            <person name="Caboni M."/>
            <person name="Mori M."/>
            <person name="Niles S."/>
            <person name="Ghiglieri M."/>
            <person name="Honrao C."/>
            <person name="Ma X."/>
            <person name="Guo J.J."/>
            <person name="Makriyannis A."/>
            <person name="Linares-Otoya L."/>
            <person name="Boehringer N."/>
            <person name="Wuisan Z.G."/>
            <person name="Kaur H."/>
            <person name="Wu R."/>
            <person name="Mateus A."/>
            <person name="Typas A."/>
            <person name="Savitski M.M."/>
            <person name="Espinoza J.L."/>
            <person name="O'Rourke A."/>
            <person name="Nelson K.E."/>
            <person name="Hiller S."/>
            <person name="Noinaj N."/>
            <person name="Schaeberle T.F."/>
            <person name="D'Onofrio A."/>
            <person name="Lewis K."/>
        </authorList>
    </citation>
    <scope>NUCLEOTIDE SEQUENCE [LARGE SCALE GENOMIC DNA]</scope>
    <source>
        <strain evidence="1 2">HGB 1456</strain>
    </source>
</reference>
<accession>A0A7C9GTS3</accession>
<proteinExistence type="predicted"/>
<organism evidence="1 2">
    <name type="scientific">Photorhabdus khanii</name>
    <dbReference type="NCBI Taxonomy" id="1004150"/>
    <lineage>
        <taxon>Bacteria</taxon>
        <taxon>Pseudomonadati</taxon>
        <taxon>Pseudomonadota</taxon>
        <taxon>Gammaproteobacteria</taxon>
        <taxon>Enterobacterales</taxon>
        <taxon>Morganellaceae</taxon>
        <taxon>Photorhabdus</taxon>
    </lineage>
</organism>
<dbReference type="Pfam" id="PF06952">
    <property type="entry name" value="PsiA"/>
    <property type="match status" value="1"/>
</dbReference>
<protein>
    <recommendedName>
        <fullName evidence="3">Plasmid SOS inhibition protein A</fullName>
    </recommendedName>
</protein>
<dbReference type="AlphaFoldDB" id="A0A7C9GTS3"/>
<dbReference type="Proteomes" id="UP000481739">
    <property type="component" value="Unassembled WGS sequence"/>
</dbReference>
<sequence length="124" mass="14805">MKHIINQNQCCKNGDDHRFYALEQEAVQYHRVVQLATLDLNFQSPDTFSQWNKRHPDLKETDWLTMFWQWQSRFPSLAELDWLRYGGKSLFTIVLNLAAIVRDTPEVIRARERLYVPNKLGNIR</sequence>